<dbReference type="OrthoDB" id="9801077at2"/>
<dbReference type="EMBL" id="SWBQ01000001">
    <property type="protein sequence ID" value="TKC08840.1"/>
    <property type="molecule type" value="Genomic_DNA"/>
</dbReference>
<dbReference type="InterPro" id="IPR006102">
    <property type="entry name" value="Ig-like_GH2"/>
</dbReference>
<dbReference type="InterPro" id="IPR017853">
    <property type="entry name" value="GH"/>
</dbReference>
<dbReference type="Gene3D" id="3.20.20.80">
    <property type="entry name" value="Glycosidases"/>
    <property type="match status" value="1"/>
</dbReference>
<dbReference type="SUPFAM" id="SSF49303">
    <property type="entry name" value="beta-Galactosidase/glucuronidase domain"/>
    <property type="match status" value="1"/>
</dbReference>
<dbReference type="InterPro" id="IPR051913">
    <property type="entry name" value="GH2_Domain-Containing"/>
</dbReference>
<sequence>MNSFTGYQFFKAAGSFILLCIGVPLSLNAQSKVKGKREVLSQSQKVISRSFEFRGISDHASANGETDFKGKNETMSTEDRVKFLDVYANYAAQWFGDPGLNKLAATPKEIAARLKEIKPVPLPSFRKVIRLNEGWKQNAVQAVKTEKDRPWRLNKNAELKAGELLFHAGENAVINLAKSSGWRYELRWEAAKKKSGAIVKWKFGTFEAPESAWLKEDGKHFFRFKADLAEKMAYIWKDEKCIAKFSFHHAENKEFFFKILNSADVSLHSLVFIDYKYRLDKDGKQDEVVLPGGMPRKAYRDGQVFEPVCLAEDNFKPSPDMNGWTTEKYDDQLWETATLPCVHGGFREIGEDLYLRKTVVIPSAKRVLLDVEALDPSGEIYVNGKLAAKIPNRLPVKLDITSFVKQGENVITYKINYNWIDDLVSHAMLDRSCGWFAGRTTLHLFSDAAGIKEVFANTMSIEKGNTAAQHNQISVENTSENVFEGSLQVTYSPWFPKEGAVVASKVQQISIAANTAAQLKINLDVNNAKLWNPESPQLYSVRVVLKNKKGEVIDDFVTTTGIRTIAQKEGKLYLNGKPTLLVGAQNMGIRPYPDLENASKYNRSATNEMIMSEILAIKNMGGNLFRLHVHMALNKTGGINDPRFAEIADQLGMALIWCNPSWVREGDERTIDTKNVGHYIQQIYNHPSIIIWEMGNHPNAFDRSNPASASRTDDFVRNTVRSVLATDSSRLISPTTYWSHTHYGNDLGTLDWQKKTIQAVQEYTHPLVTRGSQDALTGYGASWTVLRQWPSGKAKDALDNKIRAWFNFEHEESTGQPNWALSEGMPWHHIRSYEKPYDQGSIGRTLELKEWRASQGWQAFSAYESTKKQIWNGVVGFSWCTIEGGANAGTYEKPLLDPMGHAKLAWYIHQFFGNKIIAGSENVDVVYGPDDEIVPCIFNVGEKTKVSLKITVKTVDNKMVKIYIIPDILLEGGCRLTKLRAIKPELPKDKYCVVTYEVF</sequence>
<organism evidence="5 6">
    <name type="scientific">Pedobacter frigoris</name>
    <dbReference type="NCBI Taxonomy" id="2571272"/>
    <lineage>
        <taxon>Bacteria</taxon>
        <taxon>Pseudomonadati</taxon>
        <taxon>Bacteroidota</taxon>
        <taxon>Sphingobacteriia</taxon>
        <taxon>Sphingobacteriales</taxon>
        <taxon>Sphingobacteriaceae</taxon>
        <taxon>Pedobacter</taxon>
    </lineage>
</organism>
<gene>
    <name evidence="5" type="ORF">FA047_01725</name>
</gene>
<dbReference type="InterPro" id="IPR013783">
    <property type="entry name" value="Ig-like_fold"/>
</dbReference>
<evidence type="ECO:0000313" key="6">
    <source>
        <dbReference type="Proteomes" id="UP000307244"/>
    </source>
</evidence>
<accession>A0A4U1CPM9</accession>
<name>A0A4U1CPM9_9SPHI</name>
<comment type="caution">
    <text evidence="5">The sequence shown here is derived from an EMBL/GenBank/DDBJ whole genome shotgun (WGS) entry which is preliminary data.</text>
</comment>
<proteinExistence type="inferred from homology"/>
<evidence type="ECO:0000313" key="5">
    <source>
        <dbReference type="EMBL" id="TKC08840.1"/>
    </source>
</evidence>
<feature type="domain" description="Glycoside hydrolase family 2 immunoglobulin-like beta-sandwich" evidence="4">
    <location>
        <begin position="463"/>
        <end position="563"/>
    </location>
</feature>
<evidence type="ECO:0000259" key="4">
    <source>
        <dbReference type="Pfam" id="PF00703"/>
    </source>
</evidence>
<dbReference type="PANTHER" id="PTHR42732:SF1">
    <property type="entry name" value="BETA-MANNOSIDASE"/>
    <property type="match status" value="1"/>
</dbReference>
<evidence type="ECO:0000256" key="1">
    <source>
        <dbReference type="ARBA" id="ARBA00007401"/>
    </source>
</evidence>
<dbReference type="Proteomes" id="UP000307244">
    <property type="component" value="Unassembled WGS sequence"/>
</dbReference>
<reference evidence="5 6" key="1">
    <citation type="submission" date="2019-04" db="EMBL/GenBank/DDBJ databases">
        <title>Pedobacter sp. RP-3-15 sp. nov., isolated from Arctic soil.</title>
        <authorList>
            <person name="Dahal R.H."/>
            <person name="Kim D.-U."/>
        </authorList>
    </citation>
    <scope>NUCLEOTIDE SEQUENCE [LARGE SCALE GENOMIC DNA]</scope>
    <source>
        <strain evidence="5 6">RP-3-15</strain>
    </source>
</reference>
<evidence type="ECO:0000256" key="2">
    <source>
        <dbReference type="ARBA" id="ARBA00022801"/>
    </source>
</evidence>
<dbReference type="InterPro" id="IPR036156">
    <property type="entry name" value="Beta-gal/glucu_dom_sf"/>
</dbReference>
<dbReference type="SUPFAM" id="SSF49785">
    <property type="entry name" value="Galactose-binding domain-like"/>
    <property type="match status" value="1"/>
</dbReference>
<protein>
    <recommendedName>
        <fullName evidence="4">Glycoside hydrolase family 2 immunoglobulin-like beta-sandwich domain-containing protein</fullName>
    </recommendedName>
</protein>
<keyword evidence="6" id="KW-1185">Reference proteome</keyword>
<dbReference type="RefSeq" id="WP_136834259.1">
    <property type="nucleotide sequence ID" value="NZ_SWBQ01000001.1"/>
</dbReference>
<keyword evidence="3" id="KW-0326">Glycosidase</keyword>
<comment type="similarity">
    <text evidence="1">Belongs to the glycosyl hydrolase 2 family.</text>
</comment>
<dbReference type="Gene3D" id="2.60.120.260">
    <property type="entry name" value="Galactose-binding domain-like"/>
    <property type="match status" value="1"/>
</dbReference>
<dbReference type="PANTHER" id="PTHR42732">
    <property type="entry name" value="BETA-GALACTOSIDASE"/>
    <property type="match status" value="1"/>
</dbReference>
<keyword evidence="2" id="KW-0378">Hydrolase</keyword>
<evidence type="ECO:0000256" key="3">
    <source>
        <dbReference type="ARBA" id="ARBA00023295"/>
    </source>
</evidence>
<dbReference type="Pfam" id="PF00703">
    <property type="entry name" value="Glyco_hydro_2"/>
    <property type="match status" value="1"/>
</dbReference>
<dbReference type="AlphaFoldDB" id="A0A4U1CPM9"/>
<dbReference type="GO" id="GO:0005975">
    <property type="term" value="P:carbohydrate metabolic process"/>
    <property type="evidence" value="ECO:0007669"/>
    <property type="project" value="InterPro"/>
</dbReference>
<dbReference type="Gene3D" id="2.60.40.10">
    <property type="entry name" value="Immunoglobulins"/>
    <property type="match status" value="1"/>
</dbReference>
<dbReference type="GO" id="GO:0004553">
    <property type="term" value="F:hydrolase activity, hydrolyzing O-glycosyl compounds"/>
    <property type="evidence" value="ECO:0007669"/>
    <property type="project" value="InterPro"/>
</dbReference>
<dbReference type="InterPro" id="IPR008979">
    <property type="entry name" value="Galactose-bd-like_sf"/>
</dbReference>
<dbReference type="SUPFAM" id="SSF51445">
    <property type="entry name" value="(Trans)glycosidases"/>
    <property type="match status" value="1"/>
</dbReference>